<dbReference type="EMBL" id="SSSM01000001">
    <property type="protein sequence ID" value="THG33206.1"/>
    <property type="molecule type" value="Genomic_DNA"/>
</dbReference>
<protein>
    <submittedName>
        <fullName evidence="1">Uncharacterized protein</fullName>
    </submittedName>
</protein>
<comment type="caution">
    <text evidence="1">The sequence shown here is derived from an EMBL/GenBank/DDBJ whole genome shotgun (WGS) entry which is preliminary data.</text>
</comment>
<evidence type="ECO:0000313" key="1">
    <source>
        <dbReference type="EMBL" id="THG33206.1"/>
    </source>
</evidence>
<gene>
    <name evidence="1" type="ORF">E6C64_02300</name>
</gene>
<accession>A0A4S4FUC9</accession>
<keyword evidence="2" id="KW-1185">Reference proteome</keyword>
<dbReference type="Proteomes" id="UP000309133">
    <property type="component" value="Unassembled WGS sequence"/>
</dbReference>
<reference evidence="1 2" key="1">
    <citation type="submission" date="2019-04" db="EMBL/GenBank/DDBJ databases">
        <authorList>
            <person name="Jiang L."/>
        </authorList>
    </citation>
    <scope>NUCLEOTIDE SEQUENCE [LARGE SCALE GENOMIC DNA]</scope>
    <source>
        <strain evidence="1 2">YIM 131853</strain>
    </source>
</reference>
<dbReference type="AlphaFoldDB" id="A0A4S4FUC9"/>
<name>A0A4S4FUC9_9MICO</name>
<proteinExistence type="predicted"/>
<evidence type="ECO:0000313" key="2">
    <source>
        <dbReference type="Proteomes" id="UP000309133"/>
    </source>
</evidence>
<organism evidence="1 2">
    <name type="scientific">Naasia lichenicola</name>
    <dbReference type="NCBI Taxonomy" id="2565933"/>
    <lineage>
        <taxon>Bacteria</taxon>
        <taxon>Bacillati</taxon>
        <taxon>Actinomycetota</taxon>
        <taxon>Actinomycetes</taxon>
        <taxon>Micrococcales</taxon>
        <taxon>Microbacteriaceae</taxon>
        <taxon>Naasia</taxon>
    </lineage>
</organism>
<sequence>MRTAIVAPSVALYTDPSAREPMNGPTPEPATLIYSAADAIGCTALVLDDIAAGYTSTTASCLLDGERVRLYEFPTAQAYSSFISELNRAGIQGLGLIRRGPVVFAPGPGEARAAVRAALEETAATH</sequence>